<dbReference type="InterPro" id="IPR003598">
    <property type="entry name" value="Ig_sub2"/>
</dbReference>
<dbReference type="GO" id="GO:0070593">
    <property type="term" value="P:dendrite self-avoidance"/>
    <property type="evidence" value="ECO:0007669"/>
    <property type="project" value="TreeGrafter"/>
</dbReference>
<gene>
    <name evidence="5" type="ORF">RR48_02870</name>
</gene>
<accession>A0A0N1PHP0</accession>
<keyword evidence="6" id="KW-1185">Reference proteome</keyword>
<dbReference type="InterPro" id="IPR003599">
    <property type="entry name" value="Ig_sub"/>
</dbReference>
<dbReference type="InterPro" id="IPR013783">
    <property type="entry name" value="Ig-like_fold"/>
</dbReference>
<keyword evidence="1" id="KW-0393">Immunoglobulin domain</keyword>
<dbReference type="InterPro" id="IPR007110">
    <property type="entry name" value="Ig-like_dom"/>
</dbReference>
<feature type="domain" description="Ig-like" evidence="4">
    <location>
        <begin position="229"/>
        <end position="315"/>
    </location>
</feature>
<sequence>MPRSSLWLPLALAYLFLASALPANAQSVGEGAGVAEEEPRVSVTAGAPLELECRLRPEQPAQWRLEGAPLPADLQPAPEAPAPAGRLATRLHAPVARAHHAGLYTCSADGRRGPRVRVVVLPPPDEAGAGPAAAGTAAARAVPLLACSRRRRIRGLRLSSSPLAAQAERFPPRRSRSLRGLPVAPGPAPRLVAVARSRRPRVRVVVLPPPDEAGAGPAAAGTAAARAVPLLACSRRRRSEESEAKETLFDVRSNITLNCALANPDGLPYVWTKNDTNIEQVSDLKGRYQLERGGAELVVPHSAEDDFGNYTCALSGRTDPPPQRWTLRGRTFAKLPPNSNVVEGQKLKLQCKVVGKPYPRVVWTVSNSTEEEGEGVEVRLALGDRVTLRRSEQGAEDGELVVETARRSDAGRYACAAPLPGAGAGAPHRAATTLYVKDMYAALWPFLGICFEVFVLCTIILVYEKRRTKPDLDDSDTDNHDHGSTFCSVKESLRGSCDPNEWGQDDNNPNISTSLPLLEVGVISCAGWDLMMGVRTENSLKKRYKAGVGHGFSVKA</sequence>
<dbReference type="EMBL" id="KQ461184">
    <property type="protein sequence ID" value="KPJ07500.1"/>
    <property type="molecule type" value="Genomic_DNA"/>
</dbReference>
<dbReference type="Pfam" id="PF13927">
    <property type="entry name" value="Ig_3"/>
    <property type="match status" value="1"/>
</dbReference>
<dbReference type="STRING" id="76193.A0A0N1PHP0"/>
<dbReference type="PROSITE" id="PS50835">
    <property type="entry name" value="IG_LIKE"/>
    <property type="match status" value="2"/>
</dbReference>
<protein>
    <submittedName>
        <fullName evidence="5">Basigin</fullName>
    </submittedName>
</protein>
<dbReference type="GO" id="GO:0098632">
    <property type="term" value="F:cell-cell adhesion mediator activity"/>
    <property type="evidence" value="ECO:0007669"/>
    <property type="project" value="TreeGrafter"/>
</dbReference>
<evidence type="ECO:0000256" key="3">
    <source>
        <dbReference type="SAM" id="SignalP"/>
    </source>
</evidence>
<feature type="chain" id="PRO_5005879768" evidence="3">
    <location>
        <begin position="26"/>
        <end position="556"/>
    </location>
</feature>
<dbReference type="SUPFAM" id="SSF48726">
    <property type="entry name" value="Immunoglobulin"/>
    <property type="match status" value="2"/>
</dbReference>
<dbReference type="SMART" id="SM00408">
    <property type="entry name" value="IGc2"/>
    <property type="match status" value="3"/>
</dbReference>
<evidence type="ECO:0000256" key="2">
    <source>
        <dbReference type="SAM" id="Phobius"/>
    </source>
</evidence>
<dbReference type="GO" id="GO:0005886">
    <property type="term" value="C:plasma membrane"/>
    <property type="evidence" value="ECO:0007669"/>
    <property type="project" value="TreeGrafter"/>
</dbReference>
<dbReference type="Gene3D" id="2.60.40.10">
    <property type="entry name" value="Immunoglobulins"/>
    <property type="match status" value="3"/>
</dbReference>
<keyword evidence="2" id="KW-1133">Transmembrane helix</keyword>
<keyword evidence="2" id="KW-0812">Transmembrane</keyword>
<evidence type="ECO:0000313" key="5">
    <source>
        <dbReference type="EMBL" id="KPJ07500.1"/>
    </source>
</evidence>
<dbReference type="AlphaFoldDB" id="A0A0N1PHP0"/>
<keyword evidence="3" id="KW-0732">Signal</keyword>
<dbReference type="SMART" id="SM00409">
    <property type="entry name" value="IG"/>
    <property type="match status" value="3"/>
</dbReference>
<dbReference type="Proteomes" id="UP000053240">
    <property type="component" value="Unassembled WGS sequence"/>
</dbReference>
<dbReference type="PANTHER" id="PTHR10075:SF104">
    <property type="entry name" value="BASIGIN, ISOFORM G"/>
    <property type="match status" value="1"/>
</dbReference>
<dbReference type="GO" id="GO:0007156">
    <property type="term" value="P:homophilic cell adhesion via plasma membrane adhesion molecules"/>
    <property type="evidence" value="ECO:0007669"/>
    <property type="project" value="TreeGrafter"/>
</dbReference>
<proteinExistence type="predicted"/>
<dbReference type="InParanoid" id="A0A0N1PHP0"/>
<reference evidence="5 6" key="1">
    <citation type="journal article" date="2015" name="Nat. Commun.">
        <title>Outbred genome sequencing and CRISPR/Cas9 gene editing in butterflies.</title>
        <authorList>
            <person name="Li X."/>
            <person name="Fan D."/>
            <person name="Zhang W."/>
            <person name="Liu G."/>
            <person name="Zhang L."/>
            <person name="Zhao L."/>
            <person name="Fang X."/>
            <person name="Chen L."/>
            <person name="Dong Y."/>
            <person name="Chen Y."/>
            <person name="Ding Y."/>
            <person name="Zhao R."/>
            <person name="Feng M."/>
            <person name="Zhu Y."/>
            <person name="Feng Y."/>
            <person name="Jiang X."/>
            <person name="Zhu D."/>
            <person name="Xiang H."/>
            <person name="Feng X."/>
            <person name="Li S."/>
            <person name="Wang J."/>
            <person name="Zhang G."/>
            <person name="Kronforst M.R."/>
            <person name="Wang W."/>
        </authorList>
    </citation>
    <scope>NUCLEOTIDE SEQUENCE [LARGE SCALE GENOMIC DNA]</scope>
    <source>
        <strain evidence="5">Ya'a_city_454_Pm</strain>
        <tissue evidence="5">Whole body</tissue>
    </source>
</reference>
<feature type="transmembrane region" description="Helical" evidence="2">
    <location>
        <begin position="442"/>
        <end position="463"/>
    </location>
</feature>
<dbReference type="InterPro" id="IPR036179">
    <property type="entry name" value="Ig-like_dom_sf"/>
</dbReference>
<evidence type="ECO:0000256" key="1">
    <source>
        <dbReference type="ARBA" id="ARBA00023319"/>
    </source>
</evidence>
<dbReference type="Pfam" id="PF00047">
    <property type="entry name" value="ig"/>
    <property type="match status" value="1"/>
</dbReference>
<evidence type="ECO:0000313" key="6">
    <source>
        <dbReference type="Proteomes" id="UP000053240"/>
    </source>
</evidence>
<dbReference type="GO" id="GO:0007411">
    <property type="term" value="P:axon guidance"/>
    <property type="evidence" value="ECO:0007669"/>
    <property type="project" value="TreeGrafter"/>
</dbReference>
<organism evidence="5 6">
    <name type="scientific">Papilio machaon</name>
    <name type="common">Old World swallowtail butterfly</name>
    <dbReference type="NCBI Taxonomy" id="76193"/>
    <lineage>
        <taxon>Eukaryota</taxon>
        <taxon>Metazoa</taxon>
        <taxon>Ecdysozoa</taxon>
        <taxon>Arthropoda</taxon>
        <taxon>Hexapoda</taxon>
        <taxon>Insecta</taxon>
        <taxon>Pterygota</taxon>
        <taxon>Neoptera</taxon>
        <taxon>Endopterygota</taxon>
        <taxon>Lepidoptera</taxon>
        <taxon>Glossata</taxon>
        <taxon>Ditrysia</taxon>
        <taxon>Papilionoidea</taxon>
        <taxon>Papilionidae</taxon>
        <taxon>Papilioninae</taxon>
        <taxon>Papilio</taxon>
    </lineage>
</organism>
<keyword evidence="2" id="KW-0472">Membrane</keyword>
<feature type="domain" description="Ig-like" evidence="4">
    <location>
        <begin position="322"/>
        <end position="433"/>
    </location>
</feature>
<dbReference type="PANTHER" id="PTHR10075">
    <property type="entry name" value="BASIGIN RELATED"/>
    <property type="match status" value="1"/>
</dbReference>
<feature type="signal peptide" evidence="3">
    <location>
        <begin position="1"/>
        <end position="25"/>
    </location>
</feature>
<dbReference type="CDD" id="cd00096">
    <property type="entry name" value="Ig"/>
    <property type="match status" value="1"/>
</dbReference>
<dbReference type="GO" id="GO:0030424">
    <property type="term" value="C:axon"/>
    <property type="evidence" value="ECO:0007669"/>
    <property type="project" value="TreeGrafter"/>
</dbReference>
<evidence type="ECO:0000259" key="4">
    <source>
        <dbReference type="PROSITE" id="PS50835"/>
    </source>
</evidence>
<dbReference type="InterPro" id="IPR013151">
    <property type="entry name" value="Immunoglobulin_dom"/>
</dbReference>
<name>A0A0N1PHP0_PAPMA</name>